<organism evidence="6 7">
    <name type="scientific">Sediminicola arcticus</name>
    <dbReference type="NCBI Taxonomy" id="1574308"/>
    <lineage>
        <taxon>Bacteria</taxon>
        <taxon>Pseudomonadati</taxon>
        <taxon>Bacteroidota</taxon>
        <taxon>Flavobacteriia</taxon>
        <taxon>Flavobacteriales</taxon>
        <taxon>Flavobacteriaceae</taxon>
        <taxon>Sediminicola</taxon>
    </lineage>
</organism>
<protein>
    <submittedName>
        <fullName evidence="6">(4Fe-4S)-binding protein</fullName>
    </submittedName>
</protein>
<keyword evidence="3" id="KW-0408">Iron</keyword>
<evidence type="ECO:0000256" key="3">
    <source>
        <dbReference type="ARBA" id="ARBA00023004"/>
    </source>
</evidence>
<evidence type="ECO:0000313" key="7">
    <source>
        <dbReference type="Proteomes" id="UP001549799"/>
    </source>
</evidence>
<keyword evidence="7" id="KW-1185">Reference proteome</keyword>
<keyword evidence="4" id="KW-0411">Iron-sulfur</keyword>
<dbReference type="Pfam" id="PF06902">
    <property type="entry name" value="Fer4_19"/>
    <property type="match status" value="1"/>
</dbReference>
<sequence>MHSEECIKALPNVYKPKEKPWITPKNATTNELKDQIAKCPSGALSYCMNKEGKKGIDKEKESTQTKVEVKENGPLLVHGTLKVIDKSGKEEVKERITAFCRCGFSKNKPYCDGTHNEINFQG</sequence>
<dbReference type="InterPro" id="IPR018967">
    <property type="entry name" value="FeS-contain_CDGSH-typ"/>
</dbReference>
<reference evidence="6 7" key="1">
    <citation type="submission" date="2024-07" db="EMBL/GenBank/DDBJ databases">
        <title>The genome sequence of type strain Sediminicola arcticus GDMCC 1.2805.</title>
        <authorList>
            <person name="Liu Y."/>
        </authorList>
    </citation>
    <scope>NUCLEOTIDE SEQUENCE [LARGE SCALE GENOMIC DNA]</scope>
    <source>
        <strain evidence="6 7">GDMCC 1.2805</strain>
    </source>
</reference>
<dbReference type="Proteomes" id="UP001549799">
    <property type="component" value="Unassembled WGS sequence"/>
</dbReference>
<comment type="caution">
    <text evidence="6">The sequence shown here is derived from an EMBL/GenBank/DDBJ whole genome shotgun (WGS) entry which is preliminary data.</text>
</comment>
<dbReference type="InterPro" id="IPR010693">
    <property type="entry name" value="Divergent_4Fe-4S_mono-cluster"/>
</dbReference>
<keyword evidence="2" id="KW-0479">Metal-binding</keyword>
<evidence type="ECO:0000256" key="2">
    <source>
        <dbReference type="ARBA" id="ARBA00022723"/>
    </source>
</evidence>
<gene>
    <name evidence="6" type="ORF">ABXZ36_11020</name>
</gene>
<dbReference type="RefSeq" id="WP_354615998.1">
    <property type="nucleotide sequence ID" value="NZ_JBEXAE010000005.1"/>
</dbReference>
<keyword evidence="1" id="KW-0001">2Fe-2S</keyword>
<evidence type="ECO:0000259" key="5">
    <source>
        <dbReference type="SMART" id="SM00704"/>
    </source>
</evidence>
<evidence type="ECO:0000256" key="4">
    <source>
        <dbReference type="ARBA" id="ARBA00023014"/>
    </source>
</evidence>
<evidence type="ECO:0000256" key="1">
    <source>
        <dbReference type="ARBA" id="ARBA00022714"/>
    </source>
</evidence>
<accession>A0ABV2SVL9</accession>
<name>A0ABV2SVL9_9FLAO</name>
<evidence type="ECO:0000313" key="6">
    <source>
        <dbReference type="EMBL" id="MET6991177.1"/>
    </source>
</evidence>
<proteinExistence type="predicted"/>
<feature type="domain" description="Iron-binding zinc finger CDGSH type" evidence="5">
    <location>
        <begin position="82"/>
        <end position="121"/>
    </location>
</feature>
<dbReference type="Pfam" id="PF09360">
    <property type="entry name" value="zf-CDGSH"/>
    <property type="match status" value="1"/>
</dbReference>
<dbReference type="SMART" id="SM00704">
    <property type="entry name" value="ZnF_CDGSH"/>
    <property type="match status" value="1"/>
</dbReference>
<dbReference type="Gene3D" id="3.40.5.90">
    <property type="entry name" value="CDGSH iron-sulfur domain, mitoNEET-type"/>
    <property type="match status" value="1"/>
</dbReference>
<dbReference type="EMBL" id="JBEXAE010000005">
    <property type="protein sequence ID" value="MET6991177.1"/>
    <property type="molecule type" value="Genomic_DNA"/>
</dbReference>
<dbReference type="InterPro" id="IPR042216">
    <property type="entry name" value="MitoNEET_CISD"/>
</dbReference>